<sequence length="108" mass="12513">MYQFNVEGVRSLTGKNLNFVQYKQVVSKILSLQGNPRPQDYAALKGYQGGYRIDRGEYRILYTIDDDNKLVAVFRVSKRNDDEVFDTSRSSEYLRTGLKQTMRRSMSG</sequence>
<evidence type="ECO:0000313" key="3">
    <source>
        <dbReference type="Proteomes" id="UP001211249"/>
    </source>
</evidence>
<organism evidence="2 3">
    <name type="scientific">Dolichospermum planctonicum CS-1226</name>
    <dbReference type="NCBI Taxonomy" id="3021751"/>
    <lineage>
        <taxon>Bacteria</taxon>
        <taxon>Bacillati</taxon>
        <taxon>Cyanobacteriota</taxon>
        <taxon>Cyanophyceae</taxon>
        <taxon>Nostocales</taxon>
        <taxon>Aphanizomenonaceae</taxon>
        <taxon>Dolichospermum</taxon>
        <taxon>Dolichospermum planctonicum</taxon>
    </lineage>
</organism>
<evidence type="ECO:0000256" key="1">
    <source>
        <dbReference type="ARBA" id="ARBA00022649"/>
    </source>
</evidence>
<protein>
    <submittedName>
        <fullName evidence="2">Type II toxin-antitoxin system RelE/ParE family toxin</fullName>
    </submittedName>
</protein>
<dbReference type="RefSeq" id="WP_271795399.1">
    <property type="nucleotide sequence ID" value="NZ_JAQMUC010000035.1"/>
</dbReference>
<reference evidence="2 3" key="1">
    <citation type="submission" date="2023-01" db="EMBL/GenBank/DDBJ databases">
        <title>Genomes from the Australian National Cyanobacteria Reference Collection.</title>
        <authorList>
            <person name="Willis A."/>
            <person name="Lee E.M.F."/>
        </authorList>
    </citation>
    <scope>NUCLEOTIDE SEQUENCE [LARGE SCALE GENOMIC DNA]</scope>
    <source>
        <strain evidence="2 3">CS-1226</strain>
    </source>
</reference>
<dbReference type="InterPro" id="IPR035093">
    <property type="entry name" value="RelE/ParE_toxin_dom_sf"/>
</dbReference>
<dbReference type="Gene3D" id="3.30.2310.20">
    <property type="entry name" value="RelE-like"/>
    <property type="match status" value="1"/>
</dbReference>
<dbReference type="Proteomes" id="UP001211249">
    <property type="component" value="Unassembled WGS sequence"/>
</dbReference>
<dbReference type="Pfam" id="PF05016">
    <property type="entry name" value="ParE_toxin"/>
    <property type="match status" value="1"/>
</dbReference>
<proteinExistence type="predicted"/>
<accession>A0ABT5ADU7</accession>
<keyword evidence="3" id="KW-1185">Reference proteome</keyword>
<dbReference type="SUPFAM" id="SSF143011">
    <property type="entry name" value="RelE-like"/>
    <property type="match status" value="1"/>
</dbReference>
<comment type="caution">
    <text evidence="2">The sequence shown here is derived from an EMBL/GenBank/DDBJ whole genome shotgun (WGS) entry which is preliminary data.</text>
</comment>
<dbReference type="InterPro" id="IPR007712">
    <property type="entry name" value="RelE/ParE_toxin"/>
</dbReference>
<name>A0ABT5ADU7_9CYAN</name>
<gene>
    <name evidence="2" type="ORF">PN451_06295</name>
</gene>
<evidence type="ECO:0000313" key="2">
    <source>
        <dbReference type="EMBL" id="MDB9535458.1"/>
    </source>
</evidence>
<dbReference type="EMBL" id="JAQMUC010000035">
    <property type="protein sequence ID" value="MDB9535458.1"/>
    <property type="molecule type" value="Genomic_DNA"/>
</dbReference>
<keyword evidence="1" id="KW-1277">Toxin-antitoxin system</keyword>